<dbReference type="PROSITE" id="PS50194">
    <property type="entry name" value="FILAMIN_REPEAT"/>
    <property type="match status" value="2"/>
</dbReference>
<evidence type="ECO:0000313" key="4">
    <source>
        <dbReference type="EMBL" id="KAJ6649139.1"/>
    </source>
</evidence>
<accession>A0A9Q0NF31</accession>
<feature type="repeat" description="Filamin" evidence="3">
    <location>
        <begin position="20"/>
        <end position="115"/>
    </location>
</feature>
<sequence length="222" mass="24650">MSEIITEENMETITDENKENTENEDFTIGVSGDGIFGATVNNPSDFVVHSSECRERVKCGLVVAFDGPEKPDIEFDHLKDGNIAVTYLPTVPGVYILTVTYNNRPVRGSPFKINVIGRGFPIMKPLVIKRNIVKKVKLSGPGLQDGRVNEIAEIYLDISRAEINCELMVDINGPMVPQYSTVEKNKGIVTLAYTPTKKGEYEIMLRFRGEHVPGSPFTVSVR</sequence>
<comment type="similarity">
    <text evidence="1">Belongs to the filamin family.</text>
</comment>
<proteinExistence type="inferred from homology"/>
<evidence type="ECO:0000256" key="1">
    <source>
        <dbReference type="ARBA" id="ARBA00009238"/>
    </source>
</evidence>
<dbReference type="OrthoDB" id="264520at2759"/>
<reference evidence="4" key="1">
    <citation type="submission" date="2022-07" db="EMBL/GenBank/DDBJ databases">
        <authorList>
            <person name="Trinca V."/>
            <person name="Uliana J.V.C."/>
            <person name="Torres T.T."/>
            <person name="Ward R.J."/>
            <person name="Monesi N."/>
        </authorList>
    </citation>
    <scope>NUCLEOTIDE SEQUENCE</scope>
    <source>
        <strain evidence="4">HSMRA1968</strain>
        <tissue evidence="4">Whole embryos</tissue>
    </source>
</reference>
<comment type="caution">
    <text evidence="4">The sequence shown here is derived from an EMBL/GenBank/DDBJ whole genome shotgun (WGS) entry which is preliminary data.</text>
</comment>
<evidence type="ECO:0000313" key="5">
    <source>
        <dbReference type="Proteomes" id="UP001151699"/>
    </source>
</evidence>
<dbReference type="PANTHER" id="PTHR38537:SF8">
    <property type="entry name" value="FILAMIN-A"/>
    <property type="match status" value="1"/>
</dbReference>
<dbReference type="InterPro" id="IPR001298">
    <property type="entry name" value="Filamin/ABP280_rpt"/>
</dbReference>
<keyword evidence="5" id="KW-1185">Reference proteome</keyword>
<protein>
    <submittedName>
        <fullName evidence="4">Filamin-A</fullName>
    </submittedName>
</protein>
<evidence type="ECO:0000256" key="3">
    <source>
        <dbReference type="PROSITE-ProRule" id="PRU00087"/>
    </source>
</evidence>
<feature type="repeat" description="Filamin" evidence="3">
    <location>
        <begin position="135"/>
        <end position="221"/>
    </location>
</feature>
<dbReference type="AlphaFoldDB" id="A0A9Q0NF31"/>
<keyword evidence="2" id="KW-0677">Repeat</keyword>
<dbReference type="SUPFAM" id="SSF81296">
    <property type="entry name" value="E set domains"/>
    <property type="match status" value="2"/>
</dbReference>
<dbReference type="GO" id="GO:0051015">
    <property type="term" value="F:actin filament binding"/>
    <property type="evidence" value="ECO:0007669"/>
    <property type="project" value="InterPro"/>
</dbReference>
<dbReference type="InterPro" id="IPR013783">
    <property type="entry name" value="Ig-like_fold"/>
</dbReference>
<dbReference type="Pfam" id="PF00630">
    <property type="entry name" value="Filamin"/>
    <property type="match status" value="2"/>
</dbReference>
<dbReference type="SMART" id="SM00557">
    <property type="entry name" value="IG_FLMN"/>
    <property type="match status" value="2"/>
</dbReference>
<dbReference type="GO" id="GO:0030036">
    <property type="term" value="P:actin cytoskeleton organization"/>
    <property type="evidence" value="ECO:0007669"/>
    <property type="project" value="InterPro"/>
</dbReference>
<dbReference type="InterPro" id="IPR014756">
    <property type="entry name" value="Ig_E-set"/>
</dbReference>
<dbReference type="InterPro" id="IPR017868">
    <property type="entry name" value="Filamin/ABP280_repeat-like"/>
</dbReference>
<dbReference type="Gene3D" id="2.60.40.10">
    <property type="entry name" value="Immunoglobulins"/>
    <property type="match status" value="2"/>
</dbReference>
<organism evidence="4 5">
    <name type="scientific">Pseudolycoriella hygida</name>
    <dbReference type="NCBI Taxonomy" id="35572"/>
    <lineage>
        <taxon>Eukaryota</taxon>
        <taxon>Metazoa</taxon>
        <taxon>Ecdysozoa</taxon>
        <taxon>Arthropoda</taxon>
        <taxon>Hexapoda</taxon>
        <taxon>Insecta</taxon>
        <taxon>Pterygota</taxon>
        <taxon>Neoptera</taxon>
        <taxon>Endopterygota</taxon>
        <taxon>Diptera</taxon>
        <taxon>Nematocera</taxon>
        <taxon>Sciaroidea</taxon>
        <taxon>Sciaridae</taxon>
        <taxon>Pseudolycoriella</taxon>
    </lineage>
</organism>
<dbReference type="EMBL" id="WJQU01000001">
    <property type="protein sequence ID" value="KAJ6649139.1"/>
    <property type="molecule type" value="Genomic_DNA"/>
</dbReference>
<dbReference type="InterPro" id="IPR044801">
    <property type="entry name" value="Filamin"/>
</dbReference>
<evidence type="ECO:0000256" key="2">
    <source>
        <dbReference type="ARBA" id="ARBA00022737"/>
    </source>
</evidence>
<name>A0A9Q0NF31_9DIPT</name>
<dbReference type="PANTHER" id="PTHR38537">
    <property type="entry name" value="JITTERBUG, ISOFORM N"/>
    <property type="match status" value="1"/>
</dbReference>
<gene>
    <name evidence="4" type="primary">FLNA_0</name>
    <name evidence="4" type="ORF">Bhyg_04372</name>
</gene>
<dbReference type="Proteomes" id="UP001151699">
    <property type="component" value="Chromosome A"/>
</dbReference>